<dbReference type="Proteomes" id="UP000308197">
    <property type="component" value="Unassembled WGS sequence"/>
</dbReference>
<name>A0A5C3PME9_9APHY</name>
<sequence length="255" mass="27549">MWGDSDQRRSSQSEPASWPRPWVLRVRCLHKLAGTDSSPVANILEHCQGDIKGTRSRTAHQQVQHVSKVVAGNGTPMSPPTSGCGLSESRRQSVRDEQAHLIKQELRTRAAPTCSGPACHELRLPRRCRPLACWASCMLKDARTVTSGVDVANSMVLRTKQTVAGDGNPGAVQAAGKRWALRRLRTCRTIARGQLHRSSSVPKPQTWNCCQAKADEFCAGSRPDDTPGRRGGASESSSARGSPTGQPRGHETCAG</sequence>
<evidence type="ECO:0000313" key="2">
    <source>
        <dbReference type="EMBL" id="TFK90119.1"/>
    </source>
</evidence>
<protein>
    <submittedName>
        <fullName evidence="2">Uncharacterized protein</fullName>
    </submittedName>
</protein>
<gene>
    <name evidence="2" type="ORF">K466DRAFT_563745</name>
</gene>
<feature type="compositionally biased region" description="Low complexity" evidence="1">
    <location>
        <begin position="233"/>
        <end position="242"/>
    </location>
</feature>
<proteinExistence type="predicted"/>
<reference evidence="2 3" key="1">
    <citation type="journal article" date="2019" name="Nat. Ecol. Evol.">
        <title>Megaphylogeny resolves global patterns of mushroom evolution.</title>
        <authorList>
            <person name="Varga T."/>
            <person name="Krizsan K."/>
            <person name="Foldi C."/>
            <person name="Dima B."/>
            <person name="Sanchez-Garcia M."/>
            <person name="Sanchez-Ramirez S."/>
            <person name="Szollosi G.J."/>
            <person name="Szarkandi J.G."/>
            <person name="Papp V."/>
            <person name="Albert L."/>
            <person name="Andreopoulos W."/>
            <person name="Angelini C."/>
            <person name="Antonin V."/>
            <person name="Barry K.W."/>
            <person name="Bougher N.L."/>
            <person name="Buchanan P."/>
            <person name="Buyck B."/>
            <person name="Bense V."/>
            <person name="Catcheside P."/>
            <person name="Chovatia M."/>
            <person name="Cooper J."/>
            <person name="Damon W."/>
            <person name="Desjardin D."/>
            <person name="Finy P."/>
            <person name="Geml J."/>
            <person name="Haridas S."/>
            <person name="Hughes K."/>
            <person name="Justo A."/>
            <person name="Karasinski D."/>
            <person name="Kautmanova I."/>
            <person name="Kiss B."/>
            <person name="Kocsube S."/>
            <person name="Kotiranta H."/>
            <person name="LaButti K.M."/>
            <person name="Lechner B.E."/>
            <person name="Liimatainen K."/>
            <person name="Lipzen A."/>
            <person name="Lukacs Z."/>
            <person name="Mihaltcheva S."/>
            <person name="Morgado L.N."/>
            <person name="Niskanen T."/>
            <person name="Noordeloos M.E."/>
            <person name="Ohm R.A."/>
            <person name="Ortiz-Santana B."/>
            <person name="Ovrebo C."/>
            <person name="Racz N."/>
            <person name="Riley R."/>
            <person name="Savchenko A."/>
            <person name="Shiryaev A."/>
            <person name="Soop K."/>
            <person name="Spirin V."/>
            <person name="Szebenyi C."/>
            <person name="Tomsovsky M."/>
            <person name="Tulloss R.E."/>
            <person name="Uehling J."/>
            <person name="Grigoriev I.V."/>
            <person name="Vagvolgyi C."/>
            <person name="Papp T."/>
            <person name="Martin F.M."/>
            <person name="Miettinen O."/>
            <person name="Hibbett D.S."/>
            <person name="Nagy L.G."/>
        </authorList>
    </citation>
    <scope>NUCLEOTIDE SEQUENCE [LARGE SCALE GENOMIC DNA]</scope>
    <source>
        <strain evidence="2 3">HHB13444</strain>
    </source>
</reference>
<feature type="region of interest" description="Disordered" evidence="1">
    <location>
        <begin position="217"/>
        <end position="255"/>
    </location>
</feature>
<keyword evidence="3" id="KW-1185">Reference proteome</keyword>
<dbReference type="EMBL" id="ML211055">
    <property type="protein sequence ID" value="TFK90119.1"/>
    <property type="molecule type" value="Genomic_DNA"/>
</dbReference>
<dbReference type="AlphaFoldDB" id="A0A5C3PME9"/>
<accession>A0A5C3PME9</accession>
<evidence type="ECO:0000313" key="3">
    <source>
        <dbReference type="Proteomes" id="UP000308197"/>
    </source>
</evidence>
<evidence type="ECO:0000256" key="1">
    <source>
        <dbReference type="SAM" id="MobiDB-lite"/>
    </source>
</evidence>
<organism evidence="2 3">
    <name type="scientific">Polyporus arcularius HHB13444</name>
    <dbReference type="NCBI Taxonomy" id="1314778"/>
    <lineage>
        <taxon>Eukaryota</taxon>
        <taxon>Fungi</taxon>
        <taxon>Dikarya</taxon>
        <taxon>Basidiomycota</taxon>
        <taxon>Agaricomycotina</taxon>
        <taxon>Agaricomycetes</taxon>
        <taxon>Polyporales</taxon>
        <taxon>Polyporaceae</taxon>
        <taxon>Polyporus</taxon>
    </lineage>
</organism>
<dbReference type="InParanoid" id="A0A5C3PME9"/>